<name>A0ABR6B1R9_9BACI</name>
<accession>A0ABR6B1R9</accession>
<reference evidence="2 3" key="1">
    <citation type="submission" date="2020-08" db="EMBL/GenBank/DDBJ databases">
        <title>Functional genomics of gut bacteria from endangered species of beetles.</title>
        <authorList>
            <person name="Carlos-Shanley C."/>
        </authorList>
    </citation>
    <scope>NUCLEOTIDE SEQUENCE [LARGE SCALE GENOMIC DNA]</scope>
    <source>
        <strain evidence="2 3">S00152</strain>
    </source>
</reference>
<dbReference type="PANTHER" id="PTHR43581:SF2">
    <property type="entry name" value="EXCINUCLEASE ATPASE SUBUNIT"/>
    <property type="match status" value="1"/>
</dbReference>
<evidence type="ECO:0000313" key="2">
    <source>
        <dbReference type="EMBL" id="MBA8917970.1"/>
    </source>
</evidence>
<dbReference type="InterPro" id="IPR051396">
    <property type="entry name" value="Bact_Antivir_Def_Nuclease"/>
</dbReference>
<dbReference type="RefSeq" id="WP_182489101.1">
    <property type="nucleotide sequence ID" value="NZ_JACJIG010000002.1"/>
</dbReference>
<organism evidence="2 3">
    <name type="scientific">Bacillus aerius</name>
    <dbReference type="NCBI Taxonomy" id="293388"/>
    <lineage>
        <taxon>Bacteria</taxon>
        <taxon>Bacillati</taxon>
        <taxon>Bacillota</taxon>
        <taxon>Bacilli</taxon>
        <taxon>Bacillales</taxon>
        <taxon>Bacillaceae</taxon>
        <taxon>Bacillus</taxon>
    </lineage>
</organism>
<dbReference type="SUPFAM" id="SSF52540">
    <property type="entry name" value="P-loop containing nucleoside triphosphate hydrolases"/>
    <property type="match status" value="1"/>
</dbReference>
<feature type="domain" description="ATPase AAA-type core" evidence="1">
    <location>
        <begin position="317"/>
        <end position="386"/>
    </location>
</feature>
<comment type="caution">
    <text evidence="2">The sequence shown here is derived from an EMBL/GenBank/DDBJ whole genome shotgun (WGS) entry which is preliminary data.</text>
</comment>
<evidence type="ECO:0000259" key="1">
    <source>
        <dbReference type="Pfam" id="PF13304"/>
    </source>
</evidence>
<proteinExistence type="predicted"/>
<gene>
    <name evidence="2" type="ORF">HNP39_001691</name>
</gene>
<dbReference type="EMBL" id="JACJIG010000002">
    <property type="protein sequence ID" value="MBA8917970.1"/>
    <property type="molecule type" value="Genomic_DNA"/>
</dbReference>
<dbReference type="InterPro" id="IPR027417">
    <property type="entry name" value="P-loop_NTPase"/>
</dbReference>
<dbReference type="Pfam" id="PF13304">
    <property type="entry name" value="AAA_21"/>
    <property type="match status" value="1"/>
</dbReference>
<sequence length="477" mass="54566">MFTLTPYGRFRINKGFHLVSDNWNDYGFYTLFKLFYIDDLLHETEIGHLKIGFRGQEEGATSLPTNFYELGDEYFSLGFNLDYYSNLRDLGDEVRIKCLKGLNDIAYNEQIYKQVINEEVVKTSLLRQTNIKTVNNQYRRIAHGGSTLTEFNFNFNIPGIQDSFKFEVIPESLPPTNIHTIIGTNGSGKTTTLKGIVSGYLNEELNEDFSNAIYISFSIFDQHNSTEGNHKDYYYVGAKDGLKTKSQKDLKREFNKSIYNIFLKKRHHIFEKVFNILRADYNLDSIGFNELLSDFSSSVYNDPINTDIQNTEFSKVFSTLSSGHQIILLSMAKLVELVVEKTLIIIDEPETHLHPPLLSAFVRAISDITTTHNAVAILATHSPVVLQEVPRSCVSIIRKFGSNIAIQKPRFETFGENVAVLTEEVFGLEIPKTGFHTLLRKKVEELRDYDTVLDAFNNELSIEAKSIIRTYLNELED</sequence>
<dbReference type="PANTHER" id="PTHR43581">
    <property type="entry name" value="ATP/GTP PHOSPHATASE"/>
    <property type="match status" value="1"/>
</dbReference>
<protein>
    <submittedName>
        <fullName evidence="2">ABC-type transport system involved in cytochrome c biogenesis ATPase subunit</fullName>
    </submittedName>
</protein>
<keyword evidence="3" id="KW-1185">Reference proteome</keyword>
<dbReference type="InterPro" id="IPR003959">
    <property type="entry name" value="ATPase_AAA_core"/>
</dbReference>
<evidence type="ECO:0000313" key="3">
    <source>
        <dbReference type="Proteomes" id="UP000517315"/>
    </source>
</evidence>
<dbReference type="Gene3D" id="3.40.50.300">
    <property type="entry name" value="P-loop containing nucleotide triphosphate hydrolases"/>
    <property type="match status" value="1"/>
</dbReference>
<dbReference type="Proteomes" id="UP000517315">
    <property type="component" value="Unassembled WGS sequence"/>
</dbReference>